<reference evidence="3 4" key="1">
    <citation type="submission" date="2024-02" db="EMBL/GenBank/DDBJ databases">
        <authorList>
            <person name="Chen Y."/>
            <person name="Shah S."/>
            <person name="Dougan E. K."/>
            <person name="Thang M."/>
            <person name="Chan C."/>
        </authorList>
    </citation>
    <scope>NUCLEOTIDE SEQUENCE [LARGE SCALE GENOMIC DNA]</scope>
</reference>
<accession>A0ABP0P938</accession>
<dbReference type="PROSITE" id="PS50053">
    <property type="entry name" value="UBIQUITIN_2"/>
    <property type="match status" value="1"/>
</dbReference>
<feature type="compositionally biased region" description="Basic and acidic residues" evidence="1">
    <location>
        <begin position="171"/>
        <end position="180"/>
    </location>
</feature>
<dbReference type="SMART" id="SM00213">
    <property type="entry name" value="UBQ"/>
    <property type="match status" value="1"/>
</dbReference>
<organism evidence="3 4">
    <name type="scientific">Durusdinium trenchii</name>
    <dbReference type="NCBI Taxonomy" id="1381693"/>
    <lineage>
        <taxon>Eukaryota</taxon>
        <taxon>Sar</taxon>
        <taxon>Alveolata</taxon>
        <taxon>Dinophyceae</taxon>
        <taxon>Suessiales</taxon>
        <taxon>Symbiodiniaceae</taxon>
        <taxon>Durusdinium</taxon>
    </lineage>
</organism>
<feature type="domain" description="Ubiquitin-like" evidence="2">
    <location>
        <begin position="13"/>
        <end position="90"/>
    </location>
</feature>
<dbReference type="CDD" id="cd17039">
    <property type="entry name" value="Ubl_ubiquitin_like"/>
    <property type="match status" value="1"/>
</dbReference>
<feature type="non-terminal residue" evidence="3">
    <location>
        <position position="1"/>
    </location>
</feature>
<proteinExistence type="predicted"/>
<dbReference type="Gene3D" id="3.10.20.90">
    <property type="entry name" value="Phosphatidylinositol 3-kinase Catalytic Subunit, Chain A, domain 1"/>
    <property type="match status" value="1"/>
</dbReference>
<dbReference type="EMBL" id="CAXAMM010034276">
    <property type="protein sequence ID" value="CAK9072567.1"/>
    <property type="molecule type" value="Genomic_DNA"/>
</dbReference>
<dbReference type="SUPFAM" id="SSF54236">
    <property type="entry name" value="Ubiquitin-like"/>
    <property type="match status" value="1"/>
</dbReference>
<comment type="caution">
    <text evidence="3">The sequence shown here is derived from an EMBL/GenBank/DDBJ whole genome shotgun (WGS) entry which is preliminary data.</text>
</comment>
<feature type="non-terminal residue" evidence="3">
    <location>
        <position position="180"/>
    </location>
</feature>
<dbReference type="InterPro" id="IPR000626">
    <property type="entry name" value="Ubiquitin-like_dom"/>
</dbReference>
<gene>
    <name evidence="3" type="ORF">SCF082_LOCUS35673</name>
</gene>
<dbReference type="Proteomes" id="UP001642464">
    <property type="component" value="Unassembled WGS sequence"/>
</dbReference>
<evidence type="ECO:0000256" key="1">
    <source>
        <dbReference type="SAM" id="MobiDB-lite"/>
    </source>
</evidence>
<dbReference type="InterPro" id="IPR029071">
    <property type="entry name" value="Ubiquitin-like_domsf"/>
</dbReference>
<evidence type="ECO:0000313" key="4">
    <source>
        <dbReference type="Proteomes" id="UP001642464"/>
    </source>
</evidence>
<keyword evidence="4" id="KW-1185">Reference proteome</keyword>
<sequence>ATEDEVEEDGQYVSINVRTLSGVIYTMAQVDVQSTVRDLKVMIHKQNDTFEPDSQRLLKGRSELEDEKSIEECGIKNGDTVHLVKRLEQNDFESEFDQGPGVKVTGDKPGEEGLITVICPEGASAGGRLLINPPGREQMTVTIPRGVRPGDRFQVRLPPRGGGCEPCATAAEERRSQRSR</sequence>
<dbReference type="Pfam" id="PF00240">
    <property type="entry name" value="ubiquitin"/>
    <property type="match status" value="1"/>
</dbReference>
<evidence type="ECO:0000313" key="3">
    <source>
        <dbReference type="EMBL" id="CAK9072567.1"/>
    </source>
</evidence>
<evidence type="ECO:0000259" key="2">
    <source>
        <dbReference type="PROSITE" id="PS50053"/>
    </source>
</evidence>
<name>A0ABP0P938_9DINO</name>
<feature type="region of interest" description="Disordered" evidence="1">
    <location>
        <begin position="147"/>
        <end position="180"/>
    </location>
</feature>
<protein>
    <recommendedName>
        <fullName evidence="2">Ubiquitin-like domain-containing protein</fullName>
    </recommendedName>
</protein>